<evidence type="ECO:0000313" key="10">
    <source>
        <dbReference type="EMBL" id="KAB1641595.1"/>
    </source>
</evidence>
<dbReference type="InterPro" id="IPR050256">
    <property type="entry name" value="Glycosyltransferase_2"/>
</dbReference>
<dbReference type="Pfam" id="PF00535">
    <property type="entry name" value="Glycos_transf_2"/>
    <property type="match status" value="1"/>
</dbReference>
<feature type="transmembrane region" description="Helical" evidence="8">
    <location>
        <begin position="239"/>
        <end position="265"/>
    </location>
</feature>
<dbReference type="RefSeq" id="WP_158049084.1">
    <property type="nucleotide sequence ID" value="NZ_WAJR01000005.1"/>
</dbReference>
<keyword evidence="3" id="KW-0328">Glycosyltransferase</keyword>
<comment type="caution">
    <text evidence="10">The sequence shown here is derived from an EMBL/GenBank/DDBJ whole genome shotgun (WGS) entry which is preliminary data.</text>
</comment>
<dbReference type="InterPro" id="IPR001173">
    <property type="entry name" value="Glyco_trans_2-like"/>
</dbReference>
<sequence>MAPAPVLCIVIPCYNEESVLPLTCSLFRNQLESMAEGGLVSRRSRILFVNDGSKDGTWRLIRDLAASDPVFEGICLSRNRGHQNALLAGLMAAKDICDISISIDCDGQDDIAAMADMVKAYLAGNDVVYGVRSDRETDSPFKRLSAQAFYRLLGAMGVECVYNHADYRLLSSRVLESLSEFKEVNLFLRGMIPLVGYSSTSVYYKRHERLAGESHYPLPKMIALAIDGITSLSIQPIRIITVLGLAIAALSFVGVLWAICVTLAGQSVPGWASTISIACLLSGTQLLSIGIIGEYIGKIYLEAKRRPRYIVSETTLEGSRQGGSEIVSADAEGTKGK</sequence>
<evidence type="ECO:0000256" key="8">
    <source>
        <dbReference type="SAM" id="Phobius"/>
    </source>
</evidence>
<evidence type="ECO:0000256" key="3">
    <source>
        <dbReference type="ARBA" id="ARBA00022676"/>
    </source>
</evidence>
<evidence type="ECO:0000256" key="5">
    <source>
        <dbReference type="ARBA" id="ARBA00022692"/>
    </source>
</evidence>
<comment type="subcellular location">
    <subcellularLocation>
        <location evidence="1">Membrane</location>
        <topology evidence="1">Multi-pass membrane protein</topology>
    </subcellularLocation>
</comment>
<dbReference type="GeneID" id="98657488"/>
<evidence type="ECO:0000256" key="7">
    <source>
        <dbReference type="ARBA" id="ARBA00023136"/>
    </source>
</evidence>
<evidence type="ECO:0000256" key="6">
    <source>
        <dbReference type="ARBA" id="ARBA00022989"/>
    </source>
</evidence>
<keyword evidence="11" id="KW-1185">Reference proteome</keyword>
<dbReference type="OrthoDB" id="9811884at2"/>
<dbReference type="GO" id="GO:0005886">
    <property type="term" value="C:plasma membrane"/>
    <property type="evidence" value="ECO:0007669"/>
    <property type="project" value="TreeGrafter"/>
</dbReference>
<gene>
    <name evidence="10" type="ORF">F8C90_03600</name>
</gene>
<comment type="similarity">
    <text evidence="2">Belongs to the glycosyltransferase 2 family.</text>
</comment>
<keyword evidence="7 8" id="KW-0472">Membrane</keyword>
<evidence type="ECO:0000256" key="2">
    <source>
        <dbReference type="ARBA" id="ARBA00006739"/>
    </source>
</evidence>
<feature type="domain" description="Glycosyltransferase 2-like" evidence="9">
    <location>
        <begin position="8"/>
        <end position="172"/>
    </location>
</feature>
<dbReference type="EMBL" id="WAJR01000005">
    <property type="protein sequence ID" value="KAB1641595.1"/>
    <property type="molecule type" value="Genomic_DNA"/>
</dbReference>
<organism evidence="10 11">
    <name type="scientific">Ellagibacter isourolithinifaciens</name>
    <dbReference type="NCBI Taxonomy" id="2137581"/>
    <lineage>
        <taxon>Bacteria</taxon>
        <taxon>Bacillati</taxon>
        <taxon>Actinomycetota</taxon>
        <taxon>Coriobacteriia</taxon>
        <taxon>Eggerthellales</taxon>
        <taxon>Eggerthellaceae</taxon>
        <taxon>Ellagibacter</taxon>
    </lineage>
</organism>
<feature type="transmembrane region" description="Helical" evidence="8">
    <location>
        <begin position="271"/>
        <end position="296"/>
    </location>
</feature>
<dbReference type="Gene3D" id="3.90.550.10">
    <property type="entry name" value="Spore Coat Polysaccharide Biosynthesis Protein SpsA, Chain A"/>
    <property type="match status" value="1"/>
</dbReference>
<dbReference type="PANTHER" id="PTHR48090:SF1">
    <property type="entry name" value="PROPHAGE BACTOPRENOL GLUCOSYL TRANSFERASE HOMOLOG"/>
    <property type="match status" value="1"/>
</dbReference>
<protein>
    <submittedName>
        <fullName evidence="10">Glycosyltransferase family 2 protein</fullName>
    </submittedName>
</protein>
<dbReference type="SUPFAM" id="SSF53448">
    <property type="entry name" value="Nucleotide-diphospho-sugar transferases"/>
    <property type="match status" value="1"/>
</dbReference>
<dbReference type="Proteomes" id="UP000468668">
    <property type="component" value="Unassembled WGS sequence"/>
</dbReference>
<evidence type="ECO:0000259" key="9">
    <source>
        <dbReference type="Pfam" id="PF00535"/>
    </source>
</evidence>
<keyword evidence="6 8" id="KW-1133">Transmembrane helix</keyword>
<dbReference type="GO" id="GO:0016757">
    <property type="term" value="F:glycosyltransferase activity"/>
    <property type="evidence" value="ECO:0007669"/>
    <property type="project" value="UniProtKB-KW"/>
</dbReference>
<reference evidence="10 11" key="1">
    <citation type="submission" date="2019-09" db="EMBL/GenBank/DDBJ databases">
        <title>Whole genome shotgun sequencing (WGS) of Ellagibacter isourolithinifaciens DSM 104140(T) and Adlercreutzia muris DSM 29508(T).</title>
        <authorList>
            <person name="Stoll D.A."/>
            <person name="Danylec N."/>
            <person name="Huch M."/>
        </authorList>
    </citation>
    <scope>NUCLEOTIDE SEQUENCE [LARGE SCALE GENOMIC DNA]</scope>
    <source>
        <strain evidence="10 11">DSM 104140</strain>
    </source>
</reference>
<accession>A0A6N6NNY5</accession>
<proteinExistence type="inferred from homology"/>
<keyword evidence="5 8" id="KW-0812">Transmembrane</keyword>
<evidence type="ECO:0000313" key="11">
    <source>
        <dbReference type="Proteomes" id="UP000468668"/>
    </source>
</evidence>
<keyword evidence="4 10" id="KW-0808">Transferase</keyword>
<name>A0A6N6NNY5_9ACTN</name>
<dbReference type="InterPro" id="IPR029044">
    <property type="entry name" value="Nucleotide-diphossugar_trans"/>
</dbReference>
<dbReference type="PANTHER" id="PTHR48090">
    <property type="entry name" value="UNDECAPRENYL-PHOSPHATE 4-DEOXY-4-FORMAMIDO-L-ARABINOSE TRANSFERASE-RELATED"/>
    <property type="match status" value="1"/>
</dbReference>
<evidence type="ECO:0000256" key="4">
    <source>
        <dbReference type="ARBA" id="ARBA00022679"/>
    </source>
</evidence>
<dbReference type="AlphaFoldDB" id="A0A6N6NNY5"/>
<dbReference type="CDD" id="cd04187">
    <property type="entry name" value="DPM1_like_bac"/>
    <property type="match status" value="1"/>
</dbReference>
<evidence type="ECO:0000256" key="1">
    <source>
        <dbReference type="ARBA" id="ARBA00004141"/>
    </source>
</evidence>